<dbReference type="InterPro" id="IPR015399">
    <property type="entry name" value="DUF1977_DnaJ-like"/>
</dbReference>
<gene>
    <name evidence="8" type="primary">DNAJB12</name>
    <name evidence="8" type="ORF">g.20114</name>
</gene>
<protein>
    <submittedName>
        <fullName evidence="8">DnaJ subfamily B member 12</fullName>
    </submittedName>
</protein>
<dbReference type="Pfam" id="PF00226">
    <property type="entry name" value="DnaJ"/>
    <property type="match status" value="1"/>
</dbReference>
<reference evidence="8" key="1">
    <citation type="submission" date="2018-10" db="EMBL/GenBank/DDBJ databases">
        <title>Transcriptome assembly of Aceria tosichella (Wheat curl mite) Type 2.</title>
        <authorList>
            <person name="Scully E.D."/>
            <person name="Geib S.M."/>
            <person name="Palmer N.A."/>
            <person name="Gupta A.K."/>
            <person name="Sarath G."/>
            <person name="Tatineni S."/>
        </authorList>
    </citation>
    <scope>NUCLEOTIDE SEQUENCE</scope>
    <source>
        <strain evidence="8">LincolnNE</strain>
    </source>
</reference>
<evidence type="ECO:0000256" key="6">
    <source>
        <dbReference type="SAM" id="MobiDB-lite"/>
    </source>
</evidence>
<evidence type="ECO:0000256" key="4">
    <source>
        <dbReference type="ARBA" id="ARBA00022989"/>
    </source>
</evidence>
<dbReference type="SMART" id="SM00271">
    <property type="entry name" value="DnaJ"/>
    <property type="match status" value="1"/>
</dbReference>
<feature type="region of interest" description="Disordered" evidence="6">
    <location>
        <begin position="126"/>
        <end position="156"/>
    </location>
</feature>
<name>A0A6G1SM69_9ACAR</name>
<dbReference type="Pfam" id="PF09320">
    <property type="entry name" value="DUF1977"/>
    <property type="match status" value="1"/>
</dbReference>
<dbReference type="PRINTS" id="PR00625">
    <property type="entry name" value="JDOMAIN"/>
</dbReference>
<evidence type="ECO:0000256" key="5">
    <source>
        <dbReference type="ARBA" id="ARBA00023136"/>
    </source>
</evidence>
<dbReference type="InterPro" id="IPR051100">
    <property type="entry name" value="DnaJ_subfamily_B/C"/>
</dbReference>
<comment type="subcellular location">
    <subcellularLocation>
        <location evidence="1">Endoplasmic reticulum membrane</location>
        <topology evidence="1">Single-pass membrane protein</topology>
    </subcellularLocation>
</comment>
<dbReference type="CDD" id="cd06257">
    <property type="entry name" value="DnaJ"/>
    <property type="match status" value="1"/>
</dbReference>
<dbReference type="InterPro" id="IPR001623">
    <property type="entry name" value="DnaJ_domain"/>
</dbReference>
<dbReference type="InterPro" id="IPR036869">
    <property type="entry name" value="J_dom_sf"/>
</dbReference>
<organism evidence="8">
    <name type="scientific">Aceria tosichella</name>
    <name type="common">wheat curl mite</name>
    <dbReference type="NCBI Taxonomy" id="561515"/>
    <lineage>
        <taxon>Eukaryota</taxon>
        <taxon>Metazoa</taxon>
        <taxon>Ecdysozoa</taxon>
        <taxon>Arthropoda</taxon>
        <taxon>Chelicerata</taxon>
        <taxon>Arachnida</taxon>
        <taxon>Acari</taxon>
        <taxon>Acariformes</taxon>
        <taxon>Trombidiformes</taxon>
        <taxon>Prostigmata</taxon>
        <taxon>Eupodina</taxon>
        <taxon>Eriophyoidea</taxon>
        <taxon>Eriophyidae</taxon>
        <taxon>Eriophyinae</taxon>
        <taxon>Aceriini</taxon>
        <taxon>Aceria</taxon>
    </lineage>
</organism>
<evidence type="ECO:0000256" key="3">
    <source>
        <dbReference type="ARBA" id="ARBA00022824"/>
    </source>
</evidence>
<sequence length="295" mass="34771">MAKDYYRTLGIQREATDDDIKKAYRRLALKFHPDKNPDTNAEEKFKEIGRAYEILSDKKKRDIYDRYGEDGLRPGGGSSSSSRSTTTFSYGYGNTENRNYESHLTPEEIFNMFFNGGLGATGFASRRWQTSSNSHRHRYSNNNNHHNHADGTSEQQEVSPGLNLLVQLLPVLVLISLSLASYWLQTDPPYSLHPTTKYIFRRQIEKHGIEYYVKDDFEKQYKGQDLKRLESQVFEDYLYELRNRCLREKNYKENMLYRAQYVYFSEKLLDDARNIKTPSCSQYEKLRPHMRHGIY</sequence>
<dbReference type="EMBL" id="GGYP01006843">
    <property type="protein sequence ID" value="MDE51614.1"/>
    <property type="molecule type" value="Transcribed_RNA"/>
</dbReference>
<evidence type="ECO:0000259" key="7">
    <source>
        <dbReference type="PROSITE" id="PS50076"/>
    </source>
</evidence>
<feature type="compositionally biased region" description="Low complexity" evidence="6">
    <location>
        <begin position="79"/>
        <end position="89"/>
    </location>
</feature>
<dbReference type="Gene3D" id="1.10.287.110">
    <property type="entry name" value="DnaJ domain"/>
    <property type="match status" value="1"/>
</dbReference>
<dbReference type="GO" id="GO:0030544">
    <property type="term" value="F:Hsp70 protein binding"/>
    <property type="evidence" value="ECO:0007669"/>
    <property type="project" value="TreeGrafter"/>
</dbReference>
<dbReference type="PANTHER" id="PTHR43908:SF3">
    <property type="entry name" value="AT29763P-RELATED"/>
    <property type="match status" value="1"/>
</dbReference>
<keyword evidence="4" id="KW-1133">Transmembrane helix</keyword>
<dbReference type="SUPFAM" id="SSF46565">
    <property type="entry name" value="Chaperone J-domain"/>
    <property type="match status" value="1"/>
</dbReference>
<feature type="region of interest" description="Disordered" evidence="6">
    <location>
        <begin position="66"/>
        <end position="89"/>
    </location>
</feature>
<evidence type="ECO:0000256" key="1">
    <source>
        <dbReference type="ARBA" id="ARBA00004389"/>
    </source>
</evidence>
<dbReference type="PANTHER" id="PTHR43908">
    <property type="entry name" value="AT29763P-RELATED"/>
    <property type="match status" value="1"/>
</dbReference>
<dbReference type="InterPro" id="IPR018253">
    <property type="entry name" value="DnaJ_domain_CS"/>
</dbReference>
<dbReference type="PROSITE" id="PS00636">
    <property type="entry name" value="DNAJ_1"/>
    <property type="match status" value="1"/>
</dbReference>
<evidence type="ECO:0000313" key="8">
    <source>
        <dbReference type="EMBL" id="MDE51614.1"/>
    </source>
</evidence>
<accession>A0A6G1SM69</accession>
<feature type="domain" description="J" evidence="7">
    <location>
        <begin position="4"/>
        <end position="68"/>
    </location>
</feature>
<keyword evidence="2" id="KW-0812">Transmembrane</keyword>
<keyword evidence="5" id="KW-0472">Membrane</keyword>
<keyword evidence="3" id="KW-0256">Endoplasmic reticulum</keyword>
<dbReference type="GO" id="GO:0005789">
    <property type="term" value="C:endoplasmic reticulum membrane"/>
    <property type="evidence" value="ECO:0007669"/>
    <property type="project" value="UniProtKB-SubCell"/>
</dbReference>
<dbReference type="PROSITE" id="PS50076">
    <property type="entry name" value="DNAJ_2"/>
    <property type="match status" value="1"/>
</dbReference>
<proteinExistence type="predicted"/>
<dbReference type="GO" id="GO:0071218">
    <property type="term" value="P:cellular response to misfolded protein"/>
    <property type="evidence" value="ECO:0007669"/>
    <property type="project" value="TreeGrafter"/>
</dbReference>
<dbReference type="AlphaFoldDB" id="A0A6G1SM69"/>
<evidence type="ECO:0000256" key="2">
    <source>
        <dbReference type="ARBA" id="ARBA00022692"/>
    </source>
</evidence>